<gene>
    <name evidence="2" type="ORF">METZ01_LOCUS131766</name>
</gene>
<proteinExistence type="predicted"/>
<dbReference type="EMBL" id="UINC01018726">
    <property type="protein sequence ID" value="SVA78912.1"/>
    <property type="molecule type" value="Genomic_DNA"/>
</dbReference>
<evidence type="ECO:0000259" key="1">
    <source>
        <dbReference type="Pfam" id="PF18962"/>
    </source>
</evidence>
<dbReference type="Gene3D" id="2.60.40.4070">
    <property type="match status" value="1"/>
</dbReference>
<dbReference type="Pfam" id="PF18962">
    <property type="entry name" value="Por_Secre_tail"/>
    <property type="match status" value="1"/>
</dbReference>
<accession>A0A381YQL2</accession>
<dbReference type="AlphaFoldDB" id="A0A381YQL2"/>
<protein>
    <recommendedName>
        <fullName evidence="1">Secretion system C-terminal sorting domain-containing protein</fullName>
    </recommendedName>
</protein>
<dbReference type="InterPro" id="IPR026444">
    <property type="entry name" value="Secre_tail"/>
</dbReference>
<feature type="domain" description="Secretion system C-terminal sorting" evidence="1">
    <location>
        <begin position="438"/>
        <end position="513"/>
    </location>
</feature>
<dbReference type="Gene3D" id="2.60.40.10">
    <property type="entry name" value="Immunoglobulins"/>
    <property type="match status" value="1"/>
</dbReference>
<reference evidence="2" key="1">
    <citation type="submission" date="2018-05" db="EMBL/GenBank/DDBJ databases">
        <authorList>
            <person name="Lanie J.A."/>
            <person name="Ng W.-L."/>
            <person name="Kazmierczak K.M."/>
            <person name="Andrzejewski T.M."/>
            <person name="Davidsen T.M."/>
            <person name="Wayne K.J."/>
            <person name="Tettelin H."/>
            <person name="Glass J.I."/>
            <person name="Rusch D."/>
            <person name="Podicherti R."/>
            <person name="Tsui H.-C.T."/>
            <person name="Winkler M.E."/>
        </authorList>
    </citation>
    <scope>NUCLEOTIDE SEQUENCE</scope>
</reference>
<dbReference type="NCBIfam" id="TIGR04183">
    <property type="entry name" value="Por_Secre_tail"/>
    <property type="match status" value="1"/>
</dbReference>
<evidence type="ECO:0000313" key="2">
    <source>
        <dbReference type="EMBL" id="SVA78912.1"/>
    </source>
</evidence>
<dbReference type="InterPro" id="IPR013783">
    <property type="entry name" value="Ig-like_fold"/>
</dbReference>
<name>A0A381YQL2_9ZZZZ</name>
<organism evidence="2">
    <name type="scientific">marine metagenome</name>
    <dbReference type="NCBI Taxonomy" id="408172"/>
    <lineage>
        <taxon>unclassified sequences</taxon>
        <taxon>metagenomes</taxon>
        <taxon>ecological metagenomes</taxon>
    </lineage>
</organism>
<sequence length="518" mass="58097">MSWPSSTDPFYLANTADQTARRSYYGVNSIPAGFGNGATVGGSASSWRSSGLSNIGTYTPIAIEFNGGMVDGELQMSVTVSSETNQSSSDLRLFVMTSIDSVYYNSPSAYDNFQNVFIEFLTNSSGQSLNLDGVTDYTEEFNWSMPSPWPNNNTSILWDISDLNVIAFVQNYSSKEVLQAEWARTNDMNIDMDDDGVINDEDNCMEEYNPQQLDVDADGMGDACDLCDNLNVYVKGNLNGDVANNEPVINLYDVFFLVDRVLDDDFSDEDYIGCSIEAADFNGDSLYNTLDILLMIFDILGQNDDGRSTNTTTANLLINDLPGSSSINFVSDDFMSGFQFDLQIENEYYELIEEDKLPNGWLFQTRKLNDKIRVIGIDLTGHKPVKEVSLILHGNLLRDPENIILSNNFGKSINTLIKYRDPIFEKLELSNEVNFNSIYPNPFNPTVTVPFSIPYEMHTRVLVHNITGELVDVLLEDHALRPGYHSITWDGSRFSSGVYIIQIETPLRRYSQKAFLLK</sequence>